<reference evidence="4 5" key="1">
    <citation type="submission" date="2019-12" db="EMBL/GenBank/DDBJ databases">
        <authorList>
            <person name="Alioto T."/>
            <person name="Alioto T."/>
            <person name="Gomez Garrido J."/>
        </authorList>
    </citation>
    <scope>NUCLEOTIDE SEQUENCE [LARGE SCALE GENOMIC DNA]</scope>
</reference>
<protein>
    <submittedName>
        <fullName evidence="4">5 -adenylylsulfate reductase-like 5</fullName>
    </submittedName>
</protein>
<feature type="chain" id="PRO_5035942583" evidence="2">
    <location>
        <begin position="27"/>
        <end position="311"/>
    </location>
</feature>
<keyword evidence="1" id="KW-0812">Transmembrane</keyword>
<name>A0A8S0SL50_OLEEU</name>
<dbReference type="AlphaFoldDB" id="A0A8S0SL50"/>
<sequence length="311" mass="35214">MIIVLSMELWRMIYACILMCIVAASATSFPTSSFTAMCVGESKTFLHDLKSQCPASIPFSSFPIQMDGESFDRAMSSSQEIVYTAVLFYASWCPFSSIFQSRFAALSSMYPQIKHVMIEQSSAMPSVFSRYGIHSVPSLLIVNQTARMKYHGHKDLHSLVNFYKRTTGLDPVVDMSEDKINSSENDQKVLQLWWGSSLKGTFSREPYLVLSVVFVLSRAFLYFFPEIVFRAMALWLAHIPHLNMGVFGESRQLLGRVFQLIDIKRIWSKLKLCKTRNFHKGARNARVWASSLASVSLGESSSTRAFPSRDL</sequence>
<dbReference type="Pfam" id="PF00085">
    <property type="entry name" value="Thioredoxin"/>
    <property type="match status" value="1"/>
</dbReference>
<evidence type="ECO:0000313" key="4">
    <source>
        <dbReference type="EMBL" id="CAA2992300.1"/>
    </source>
</evidence>
<keyword evidence="1" id="KW-0472">Membrane</keyword>
<feature type="domain" description="Thioredoxin" evidence="3">
    <location>
        <begin position="65"/>
        <end position="164"/>
    </location>
</feature>
<dbReference type="InterPro" id="IPR036249">
    <property type="entry name" value="Thioredoxin-like_sf"/>
</dbReference>
<dbReference type="Gramene" id="OE9A072332T1">
    <property type="protein sequence ID" value="OE9A072332C1"/>
    <property type="gene ID" value="OE9A072332"/>
</dbReference>
<keyword evidence="1" id="KW-1133">Transmembrane helix</keyword>
<dbReference type="InterPro" id="IPR013766">
    <property type="entry name" value="Thioredoxin_domain"/>
</dbReference>
<comment type="caution">
    <text evidence="4">The sequence shown here is derived from an EMBL/GenBank/DDBJ whole genome shotgun (WGS) entry which is preliminary data.</text>
</comment>
<keyword evidence="5" id="KW-1185">Reference proteome</keyword>
<accession>A0A8S0SL50</accession>
<evidence type="ECO:0000313" key="5">
    <source>
        <dbReference type="Proteomes" id="UP000594638"/>
    </source>
</evidence>
<dbReference type="OrthoDB" id="1899781at2759"/>
<dbReference type="PANTHER" id="PTHR47126:SF3">
    <property type="entry name" value="5'-ADENYLYLSULFATE REDUCTASE-LIKE 5"/>
    <property type="match status" value="1"/>
</dbReference>
<evidence type="ECO:0000259" key="3">
    <source>
        <dbReference type="Pfam" id="PF00085"/>
    </source>
</evidence>
<feature type="transmembrane region" description="Helical" evidence="1">
    <location>
        <begin position="207"/>
        <end position="224"/>
    </location>
</feature>
<dbReference type="InterPro" id="IPR044794">
    <property type="entry name" value="APRL5/7"/>
</dbReference>
<dbReference type="EMBL" id="CACTIH010005433">
    <property type="protein sequence ID" value="CAA2992300.1"/>
    <property type="molecule type" value="Genomic_DNA"/>
</dbReference>
<feature type="signal peptide" evidence="2">
    <location>
        <begin position="1"/>
        <end position="26"/>
    </location>
</feature>
<proteinExistence type="predicted"/>
<dbReference type="SUPFAM" id="SSF52833">
    <property type="entry name" value="Thioredoxin-like"/>
    <property type="match status" value="1"/>
</dbReference>
<dbReference type="PANTHER" id="PTHR47126">
    <property type="entry name" value="5'-ADENYLYLSULFATE REDUCTASE-LIKE 7"/>
    <property type="match status" value="1"/>
</dbReference>
<feature type="transmembrane region" description="Helical" evidence="1">
    <location>
        <begin position="81"/>
        <end position="99"/>
    </location>
</feature>
<organism evidence="4 5">
    <name type="scientific">Olea europaea subsp. europaea</name>
    <dbReference type="NCBI Taxonomy" id="158383"/>
    <lineage>
        <taxon>Eukaryota</taxon>
        <taxon>Viridiplantae</taxon>
        <taxon>Streptophyta</taxon>
        <taxon>Embryophyta</taxon>
        <taxon>Tracheophyta</taxon>
        <taxon>Spermatophyta</taxon>
        <taxon>Magnoliopsida</taxon>
        <taxon>eudicotyledons</taxon>
        <taxon>Gunneridae</taxon>
        <taxon>Pentapetalae</taxon>
        <taxon>asterids</taxon>
        <taxon>lamiids</taxon>
        <taxon>Lamiales</taxon>
        <taxon>Oleaceae</taxon>
        <taxon>Oleeae</taxon>
        <taxon>Olea</taxon>
    </lineage>
</organism>
<keyword evidence="2" id="KW-0732">Signal</keyword>
<evidence type="ECO:0000256" key="1">
    <source>
        <dbReference type="SAM" id="Phobius"/>
    </source>
</evidence>
<evidence type="ECO:0000256" key="2">
    <source>
        <dbReference type="SAM" id="SignalP"/>
    </source>
</evidence>
<dbReference type="Proteomes" id="UP000594638">
    <property type="component" value="Unassembled WGS sequence"/>
</dbReference>
<dbReference type="Gene3D" id="3.40.30.10">
    <property type="entry name" value="Glutaredoxin"/>
    <property type="match status" value="1"/>
</dbReference>
<gene>
    <name evidence="4" type="ORF">OLEA9_A072332</name>
</gene>